<dbReference type="InterPro" id="IPR033876">
    <property type="entry name" value="SAP-like"/>
</dbReference>
<dbReference type="SUPFAM" id="SSF50630">
    <property type="entry name" value="Acid proteases"/>
    <property type="match status" value="1"/>
</dbReference>
<accession>A0A0W0CGY3</accession>
<feature type="disulfide bond" evidence="7">
    <location>
        <begin position="344"/>
        <end position="377"/>
    </location>
</feature>
<evidence type="ECO:0000256" key="6">
    <source>
        <dbReference type="PIRSR" id="PIRSR601461-1"/>
    </source>
</evidence>
<evidence type="ECO:0000256" key="5">
    <source>
        <dbReference type="ARBA" id="ARBA00022801"/>
    </source>
</evidence>
<dbReference type="PRINTS" id="PR00792">
    <property type="entry name" value="PEPSIN"/>
</dbReference>
<evidence type="ECO:0000256" key="7">
    <source>
        <dbReference type="PIRSR" id="PIRSR601461-2"/>
    </source>
</evidence>
<gene>
    <name evidence="11" type="ORF">AO440_005872</name>
    <name evidence="10" type="ORF">AO440_005905</name>
</gene>
<dbReference type="InterPro" id="IPR021109">
    <property type="entry name" value="Peptidase_aspartic_dom_sf"/>
</dbReference>
<protein>
    <submittedName>
        <fullName evidence="11">Aspartic proteinase 3</fullName>
    </submittedName>
</protein>
<dbReference type="GO" id="GO:0006508">
    <property type="term" value="P:proteolysis"/>
    <property type="evidence" value="ECO:0007669"/>
    <property type="project" value="UniProtKB-KW"/>
</dbReference>
<keyword evidence="4" id="KW-0064">Aspartyl protease</keyword>
<keyword evidence="5" id="KW-0378">Hydrolase</keyword>
<feature type="region of interest" description="Disordered" evidence="8">
    <location>
        <begin position="475"/>
        <end position="513"/>
    </location>
</feature>
<evidence type="ECO:0000259" key="9">
    <source>
        <dbReference type="PROSITE" id="PS51767"/>
    </source>
</evidence>
<dbReference type="VEuPathDB" id="FungiDB:GWK60_E01507"/>
<dbReference type="PANTHER" id="PTHR47966">
    <property type="entry name" value="BETA-SITE APP-CLEAVING ENZYME, ISOFORM A-RELATED"/>
    <property type="match status" value="1"/>
</dbReference>
<feature type="active site" evidence="6">
    <location>
        <position position="308"/>
    </location>
</feature>
<evidence type="ECO:0000313" key="10">
    <source>
        <dbReference type="EMBL" id="KTB11719.1"/>
    </source>
</evidence>
<evidence type="ECO:0000313" key="12">
    <source>
        <dbReference type="Proteomes" id="UP000054886"/>
    </source>
</evidence>
<dbReference type="VEuPathDB" id="FungiDB:GVI51_E01507"/>
<feature type="domain" description="Peptidase A1" evidence="9">
    <location>
        <begin position="53"/>
        <end position="416"/>
    </location>
</feature>
<name>A0A0W0CGY3_CANGB</name>
<dbReference type="Proteomes" id="UP000054886">
    <property type="component" value="Unassembled WGS sequence"/>
</dbReference>
<sequence>MKFLLFAAVAQAYLQLDFERQTAQDVALAKRHTSNGVANAMDVPIEQIGDLMYTVQLHVGTPPQNVTVQLDTGSSDLWFPVASNPYCKRNAKLAPKKVKALPATGFATENDQVAKKLRTFDCDAFGLFNSSMSSSFKSNDSSEFFVKYEDGTYASGMWGTDTFKLNHHNVSNITFALANIANASMGVLGVGFPAEETTDDPSPGSLIDKEHYQYDNFPIALKRTRTIKKVSYSIFLNDTNSKKGVILFGGVDHSKYQGTLWTVPMVNNLLTLNQTTTSRPEITLNGLGFRDDKKNVTLWGEKIPVLLDTGTTLAYAPKQVVDVIAKRVNGTIDSKTGGIKLKKCPNAKDNSELIFNFAGAEIPVSLLNMVEKRKGKCYLEIRYHEELSKTGMLLGDIFMRHVYSVFNMEDMEVSFAVANGNDSAPLQIEAIISDVPSAVKAPQYYNTFASSNLPSTVTNDIFASTATASMEPPSSVLESLKSKSSSTSSIDTSVPSDDKKIIDDDHSGHDHAKRDAYSNTAGILQISTTLVLVAMTSLL</sequence>
<keyword evidence="3" id="KW-0732">Signal</keyword>
<dbReference type="InterPro" id="IPR033121">
    <property type="entry name" value="PEPTIDASE_A1"/>
</dbReference>
<feature type="compositionally biased region" description="Low complexity" evidence="8">
    <location>
        <begin position="475"/>
        <end position="495"/>
    </location>
</feature>
<dbReference type="FunFam" id="2.40.70.10:FF:000011">
    <property type="entry name" value="Aspartic protease"/>
    <property type="match status" value="1"/>
</dbReference>
<dbReference type="VEuPathDB" id="FungiDB:B1J91_E01727g"/>
<dbReference type="EMBL" id="LLZZ01000021">
    <property type="protein sequence ID" value="KTB12463.1"/>
    <property type="molecule type" value="Genomic_DNA"/>
</dbReference>
<keyword evidence="7" id="KW-1015">Disulfide bond</keyword>
<dbReference type="GO" id="GO:0004190">
    <property type="term" value="F:aspartic-type endopeptidase activity"/>
    <property type="evidence" value="ECO:0007669"/>
    <property type="project" value="UniProtKB-KW"/>
</dbReference>
<comment type="caution">
    <text evidence="11">The sequence shown here is derived from an EMBL/GenBank/DDBJ whole genome shotgun (WGS) entry which is preliminary data.</text>
</comment>
<dbReference type="InterPro" id="IPR001461">
    <property type="entry name" value="Aspartic_peptidase_A1"/>
</dbReference>
<reference evidence="11 12" key="1">
    <citation type="submission" date="2015-10" db="EMBL/GenBank/DDBJ databases">
        <title>Draft genomes sequences of Candida glabrata isolates 1A, 1B, 2A, 2B, 3A and 3B.</title>
        <authorList>
            <person name="Haavelsrud O.E."/>
            <person name="Gaustad P."/>
        </authorList>
    </citation>
    <scope>NUCLEOTIDE SEQUENCE [LARGE SCALE GENOMIC DNA]</scope>
    <source>
        <strain evidence="11">910700640</strain>
    </source>
</reference>
<dbReference type="VEuPathDB" id="FungiDB:CAGL0E01727g"/>
<evidence type="ECO:0000256" key="3">
    <source>
        <dbReference type="ARBA" id="ARBA00022729"/>
    </source>
</evidence>
<organism evidence="11 12">
    <name type="scientific">Candida glabrata</name>
    <name type="common">Yeast</name>
    <name type="synonym">Torulopsis glabrata</name>
    <dbReference type="NCBI Taxonomy" id="5478"/>
    <lineage>
        <taxon>Eukaryota</taxon>
        <taxon>Fungi</taxon>
        <taxon>Dikarya</taxon>
        <taxon>Ascomycota</taxon>
        <taxon>Saccharomycotina</taxon>
        <taxon>Saccharomycetes</taxon>
        <taxon>Saccharomycetales</taxon>
        <taxon>Saccharomycetaceae</taxon>
        <taxon>Nakaseomyces</taxon>
    </lineage>
</organism>
<dbReference type="CDD" id="cd05474">
    <property type="entry name" value="SAP_like"/>
    <property type="match status" value="1"/>
</dbReference>
<keyword evidence="2" id="KW-0645">Protease</keyword>
<comment type="similarity">
    <text evidence="1">Belongs to the peptidase A1 family.</text>
</comment>
<evidence type="ECO:0000256" key="8">
    <source>
        <dbReference type="SAM" id="MobiDB-lite"/>
    </source>
</evidence>
<evidence type="ECO:0000313" key="11">
    <source>
        <dbReference type="EMBL" id="KTB12463.1"/>
    </source>
</evidence>
<feature type="compositionally biased region" description="Basic and acidic residues" evidence="8">
    <location>
        <begin position="496"/>
        <end position="513"/>
    </location>
</feature>
<evidence type="ECO:0000256" key="1">
    <source>
        <dbReference type="ARBA" id="ARBA00007447"/>
    </source>
</evidence>
<dbReference type="GO" id="GO:0071944">
    <property type="term" value="C:cell periphery"/>
    <property type="evidence" value="ECO:0007669"/>
    <property type="project" value="UniProtKB-ARBA"/>
</dbReference>
<dbReference type="PROSITE" id="PS51767">
    <property type="entry name" value="PEPTIDASE_A1"/>
    <property type="match status" value="1"/>
</dbReference>
<dbReference type="Gene3D" id="2.40.70.10">
    <property type="entry name" value="Acid Proteases"/>
    <property type="match status" value="2"/>
</dbReference>
<dbReference type="PANTHER" id="PTHR47966:SF65">
    <property type="entry name" value="ASPARTIC-TYPE ENDOPEPTIDASE"/>
    <property type="match status" value="1"/>
</dbReference>
<dbReference type="Pfam" id="PF00026">
    <property type="entry name" value="Asp"/>
    <property type="match status" value="1"/>
</dbReference>
<proteinExistence type="inferred from homology"/>
<dbReference type="AlphaFoldDB" id="A0A0W0CGY3"/>
<evidence type="ECO:0000256" key="2">
    <source>
        <dbReference type="ARBA" id="ARBA00022670"/>
    </source>
</evidence>
<feature type="active site" evidence="6">
    <location>
        <position position="71"/>
    </location>
</feature>
<evidence type="ECO:0000256" key="4">
    <source>
        <dbReference type="ARBA" id="ARBA00022750"/>
    </source>
</evidence>
<dbReference type="EMBL" id="LLZZ01000030">
    <property type="protein sequence ID" value="KTB11719.1"/>
    <property type="molecule type" value="Genomic_DNA"/>
</dbReference>